<organism evidence="2 3">
    <name type="scientific">Chrysodeixis includens</name>
    <name type="common">Soybean looper</name>
    <name type="synonym">Pseudoplusia includens</name>
    <dbReference type="NCBI Taxonomy" id="689277"/>
    <lineage>
        <taxon>Eukaryota</taxon>
        <taxon>Metazoa</taxon>
        <taxon>Ecdysozoa</taxon>
        <taxon>Arthropoda</taxon>
        <taxon>Hexapoda</taxon>
        <taxon>Insecta</taxon>
        <taxon>Pterygota</taxon>
        <taxon>Neoptera</taxon>
        <taxon>Endopterygota</taxon>
        <taxon>Lepidoptera</taxon>
        <taxon>Glossata</taxon>
        <taxon>Ditrysia</taxon>
        <taxon>Noctuoidea</taxon>
        <taxon>Noctuidae</taxon>
        <taxon>Plusiinae</taxon>
        <taxon>Chrysodeixis</taxon>
    </lineage>
</organism>
<dbReference type="EMBL" id="LR824020">
    <property type="protein sequence ID" value="CAD0202765.1"/>
    <property type="molecule type" value="Genomic_DNA"/>
</dbReference>
<feature type="chain" id="PRO_5040400829" evidence="1">
    <location>
        <begin position="21"/>
        <end position="580"/>
    </location>
</feature>
<dbReference type="AlphaFoldDB" id="A0A9N8KYG5"/>
<protein>
    <submittedName>
        <fullName evidence="2">Uncharacterized protein</fullName>
    </submittedName>
</protein>
<dbReference type="Proteomes" id="UP001154114">
    <property type="component" value="Chromosome 17"/>
</dbReference>
<name>A0A9N8KYG5_CHRIL</name>
<proteinExistence type="predicted"/>
<keyword evidence="1" id="KW-0732">Signal</keyword>
<evidence type="ECO:0000313" key="3">
    <source>
        <dbReference type="Proteomes" id="UP001154114"/>
    </source>
</evidence>
<reference evidence="2" key="1">
    <citation type="submission" date="2021-12" db="EMBL/GenBank/DDBJ databases">
        <authorList>
            <person name="King R."/>
        </authorList>
    </citation>
    <scope>NUCLEOTIDE SEQUENCE</scope>
</reference>
<evidence type="ECO:0000313" key="2">
    <source>
        <dbReference type="EMBL" id="CAD0202765.1"/>
    </source>
</evidence>
<evidence type="ECO:0000256" key="1">
    <source>
        <dbReference type="SAM" id="SignalP"/>
    </source>
</evidence>
<accession>A0A9N8KYG5</accession>
<gene>
    <name evidence="2" type="ORF">CINC_LOCUS4424</name>
</gene>
<dbReference type="OrthoDB" id="10261302at2759"/>
<keyword evidence="3" id="KW-1185">Reference proteome</keyword>
<sequence length="580" mass="67764">MIYFVSTLKVQLLIWTLVYGSENSDSIKGRLPDLSVISSFLEQFLKPYIQSVKHNNFSPFRAREETAVDKAIRKKIEGLKPYLNDEEDDEKTVRASLNETDDNLALEGNDETTIIEFVPKANMKPEIKTYKSKILPKQNTTNTTNEHKDSFRRNIQKYKELRETIKRLLDKEGAESKTKKVITQTLDDMLSQMVERQCTWKPPDKAKLQSPVFRAQKDTHKSLAKLHKLSNQEWNNLRKQYTNFLKFRKHHDDSFMTQFHDFFENMMNDTWFLASNYKIKCQLVKREEDTPQQIVLRQDPTLDKNQCNRFKICSGELKEFLTNFYKYVNDTAVSTFRNYAAMYIRDVNVDFGLDKDIVVTVIENLSNTVEKKVSSLFRKELDKFKLDDNKKKDENIQHINDFLSGVIERSKKALKRSLDRELATMKTKLFVTVKDDLNVNLRVDLDNLQKLFVDRICTVFQLCNGKSSGRRQHGPFSYKTKDTNNIYVKVQLTLDEELKDSIAATGALVQSWNGTDLTHRVLENLHQQARKFLGLNVTRTTISSTATTLGNITKTTSKPTKKKKFNQWKVKRPNRYFNFL</sequence>
<feature type="signal peptide" evidence="1">
    <location>
        <begin position="1"/>
        <end position="20"/>
    </location>
</feature>